<dbReference type="PROSITE" id="PS50977">
    <property type="entry name" value="HTH_TETR_2"/>
    <property type="match status" value="1"/>
</dbReference>
<evidence type="ECO:0000256" key="5">
    <source>
        <dbReference type="PROSITE-ProRule" id="PRU00335"/>
    </source>
</evidence>
<dbReference type="GO" id="GO:0000976">
    <property type="term" value="F:transcription cis-regulatory region binding"/>
    <property type="evidence" value="ECO:0007669"/>
    <property type="project" value="TreeGrafter"/>
</dbReference>
<feature type="DNA-binding region" description="H-T-H motif" evidence="5">
    <location>
        <begin position="28"/>
        <end position="47"/>
    </location>
</feature>
<dbReference type="GO" id="GO:0045892">
    <property type="term" value="P:negative regulation of DNA-templated transcription"/>
    <property type="evidence" value="ECO:0007669"/>
    <property type="project" value="InterPro"/>
</dbReference>
<organism evidence="7 8">
    <name type="scientific">Mycetocola reblochoni</name>
    <dbReference type="NCBI Taxonomy" id="331618"/>
    <lineage>
        <taxon>Bacteria</taxon>
        <taxon>Bacillati</taxon>
        <taxon>Actinomycetota</taxon>
        <taxon>Actinomycetes</taxon>
        <taxon>Micrococcales</taxon>
        <taxon>Microbacteriaceae</taxon>
        <taxon>Mycetocola</taxon>
    </lineage>
</organism>
<dbReference type="Pfam" id="PF00440">
    <property type="entry name" value="TetR_N"/>
    <property type="match status" value="1"/>
</dbReference>
<keyword evidence="2" id="KW-0805">Transcription regulation</keyword>
<dbReference type="Pfam" id="PF02909">
    <property type="entry name" value="TetR_C_1"/>
    <property type="match status" value="1"/>
</dbReference>
<dbReference type="SUPFAM" id="SSF48498">
    <property type="entry name" value="Tetracyclin repressor-like, C-terminal domain"/>
    <property type="match status" value="1"/>
</dbReference>
<name>A0A3L6ZHW0_9MICO</name>
<dbReference type="InterPro" id="IPR009057">
    <property type="entry name" value="Homeodomain-like_sf"/>
</dbReference>
<dbReference type="SUPFAM" id="SSF46689">
    <property type="entry name" value="Homeodomain-like"/>
    <property type="match status" value="1"/>
</dbReference>
<evidence type="ECO:0000313" key="7">
    <source>
        <dbReference type="EMBL" id="RLP67580.1"/>
    </source>
</evidence>
<feature type="domain" description="HTH tetR-type" evidence="6">
    <location>
        <begin position="5"/>
        <end position="65"/>
    </location>
</feature>
<dbReference type="InterPro" id="IPR050109">
    <property type="entry name" value="HTH-type_TetR-like_transc_reg"/>
</dbReference>
<evidence type="ECO:0000259" key="6">
    <source>
        <dbReference type="PROSITE" id="PS50977"/>
    </source>
</evidence>
<evidence type="ECO:0000256" key="3">
    <source>
        <dbReference type="ARBA" id="ARBA00023125"/>
    </source>
</evidence>
<protein>
    <submittedName>
        <fullName evidence="7">TetR family transcriptional regulator</fullName>
    </submittedName>
</protein>
<keyword evidence="4" id="KW-0804">Transcription</keyword>
<dbReference type="Gene3D" id="1.10.357.10">
    <property type="entry name" value="Tetracycline Repressor, domain 2"/>
    <property type="match status" value="1"/>
</dbReference>
<dbReference type="PANTHER" id="PTHR30055">
    <property type="entry name" value="HTH-TYPE TRANSCRIPTIONAL REGULATOR RUTR"/>
    <property type="match status" value="1"/>
</dbReference>
<keyword evidence="3 5" id="KW-0238">DNA-binding</keyword>
<dbReference type="EMBL" id="RCUW01000022">
    <property type="protein sequence ID" value="RLP67580.1"/>
    <property type="molecule type" value="Genomic_DNA"/>
</dbReference>
<reference evidence="7 8" key="1">
    <citation type="submission" date="2018-10" db="EMBL/GenBank/DDBJ databases">
        <authorList>
            <person name="Li J."/>
        </authorList>
    </citation>
    <scope>NUCLEOTIDE SEQUENCE [LARGE SCALE GENOMIC DNA]</scope>
    <source>
        <strain evidence="7 8">JCM 30549</strain>
    </source>
</reference>
<dbReference type="AlphaFoldDB" id="A0A3L6ZHW0"/>
<evidence type="ECO:0000256" key="4">
    <source>
        <dbReference type="ARBA" id="ARBA00023163"/>
    </source>
</evidence>
<dbReference type="InterPro" id="IPR001647">
    <property type="entry name" value="HTH_TetR"/>
</dbReference>
<dbReference type="PRINTS" id="PR00400">
    <property type="entry name" value="TETREPRESSOR"/>
</dbReference>
<dbReference type="InterPro" id="IPR003012">
    <property type="entry name" value="Tet_transcr_reg_TetR"/>
</dbReference>
<proteinExistence type="predicted"/>
<dbReference type="PANTHER" id="PTHR30055:SF234">
    <property type="entry name" value="HTH-TYPE TRANSCRIPTIONAL REGULATOR BETI"/>
    <property type="match status" value="1"/>
</dbReference>
<dbReference type="Gene3D" id="1.10.10.60">
    <property type="entry name" value="Homeodomain-like"/>
    <property type="match status" value="1"/>
</dbReference>
<sequence>MPPRRHTRQDVIDAALELLNEHGLDAVTIREVARRMRVNVNTVSFQVGTKARLLGLMSDAVLAHLSLDDLPEDGFQRAEEILSRYRHTLLTYRDGARLTAGNTPFEEHTRDFTEELVTALSIAGVPDRESAHGMWALFYFLLGITQEQQAAQIQAAPEEVPPSDRYPTLHRLHPHLFSADFDACYDFGVAAILTHLRQSVLAQEQRTDT</sequence>
<dbReference type="GO" id="GO:0046677">
    <property type="term" value="P:response to antibiotic"/>
    <property type="evidence" value="ECO:0007669"/>
    <property type="project" value="InterPro"/>
</dbReference>
<dbReference type="InterPro" id="IPR036271">
    <property type="entry name" value="Tet_transcr_reg_TetR-rel_C_sf"/>
</dbReference>
<accession>A0A3L6ZHW0</accession>
<evidence type="ECO:0000256" key="2">
    <source>
        <dbReference type="ARBA" id="ARBA00023015"/>
    </source>
</evidence>
<evidence type="ECO:0000256" key="1">
    <source>
        <dbReference type="ARBA" id="ARBA00022491"/>
    </source>
</evidence>
<comment type="caution">
    <text evidence="7">The sequence shown here is derived from an EMBL/GenBank/DDBJ whole genome shotgun (WGS) entry which is preliminary data.</text>
</comment>
<dbReference type="GO" id="GO:0003700">
    <property type="term" value="F:DNA-binding transcription factor activity"/>
    <property type="evidence" value="ECO:0007669"/>
    <property type="project" value="TreeGrafter"/>
</dbReference>
<gene>
    <name evidence="7" type="ORF">D9V30_13870</name>
</gene>
<dbReference type="InterPro" id="IPR004111">
    <property type="entry name" value="Repressor_TetR_C"/>
</dbReference>
<keyword evidence="1" id="KW-0678">Repressor</keyword>
<dbReference type="Proteomes" id="UP000275395">
    <property type="component" value="Unassembled WGS sequence"/>
</dbReference>
<evidence type="ECO:0000313" key="8">
    <source>
        <dbReference type="Proteomes" id="UP000275395"/>
    </source>
</evidence>